<dbReference type="PANTHER" id="PTHR47810:SF1">
    <property type="entry name" value="DNA LIGASE B"/>
    <property type="match status" value="1"/>
</dbReference>
<dbReference type="Gene3D" id="2.40.50.140">
    <property type="entry name" value="Nucleic acid-binding proteins"/>
    <property type="match status" value="1"/>
</dbReference>
<dbReference type="PANTHER" id="PTHR47810">
    <property type="entry name" value="DNA LIGASE"/>
    <property type="match status" value="1"/>
</dbReference>
<evidence type="ECO:0000256" key="2">
    <source>
        <dbReference type="ARBA" id="ARBA00022598"/>
    </source>
</evidence>
<keyword evidence="5" id="KW-0234">DNA repair</keyword>
<feature type="chain" id="PRO_5043645002" evidence="7">
    <location>
        <begin position="23"/>
        <end position="323"/>
    </location>
</feature>
<accession>A0AAW7YYY6</accession>
<dbReference type="GO" id="GO:0005524">
    <property type="term" value="F:ATP binding"/>
    <property type="evidence" value="ECO:0007669"/>
    <property type="project" value="InterPro"/>
</dbReference>
<comment type="catalytic activity">
    <reaction evidence="6">
        <text>ATP + (deoxyribonucleotide)n-3'-hydroxyl + 5'-phospho-(deoxyribonucleotide)m = (deoxyribonucleotide)n+m + AMP + diphosphate.</text>
        <dbReference type="EC" id="6.5.1.1"/>
    </reaction>
</comment>
<dbReference type="GO" id="GO:0006281">
    <property type="term" value="P:DNA repair"/>
    <property type="evidence" value="ECO:0007669"/>
    <property type="project" value="UniProtKB-KW"/>
</dbReference>
<dbReference type="Proteomes" id="UP001170717">
    <property type="component" value="Unassembled WGS sequence"/>
</dbReference>
<dbReference type="NCBIfam" id="NF006592">
    <property type="entry name" value="PRK09125.1"/>
    <property type="match status" value="1"/>
</dbReference>
<dbReference type="CDD" id="cd08041">
    <property type="entry name" value="OBF_kDNA_ligase_like"/>
    <property type="match status" value="1"/>
</dbReference>
<protein>
    <submittedName>
        <fullName evidence="10">DNA ligase</fullName>
        <ecNumber evidence="10">6.5.1.1</ecNumber>
    </submittedName>
</protein>
<dbReference type="EMBL" id="JAUOQI010000002">
    <property type="protein sequence ID" value="MDO6576429.1"/>
    <property type="molecule type" value="Genomic_DNA"/>
</dbReference>
<dbReference type="InterPro" id="IPR029319">
    <property type="entry name" value="DNA_ligase_OB"/>
</dbReference>
<dbReference type="InterPro" id="IPR012340">
    <property type="entry name" value="NA-bd_OB-fold"/>
</dbReference>
<dbReference type="SUPFAM" id="SSF50249">
    <property type="entry name" value="Nucleic acid-binding proteins"/>
    <property type="match status" value="1"/>
</dbReference>
<evidence type="ECO:0000259" key="8">
    <source>
        <dbReference type="Pfam" id="PF01068"/>
    </source>
</evidence>
<evidence type="ECO:0000259" key="9">
    <source>
        <dbReference type="Pfam" id="PF14743"/>
    </source>
</evidence>
<keyword evidence="2 10" id="KW-0436">Ligase</keyword>
<evidence type="ECO:0000256" key="3">
    <source>
        <dbReference type="ARBA" id="ARBA00022705"/>
    </source>
</evidence>
<dbReference type="InterPro" id="IPR050326">
    <property type="entry name" value="NAD_dep_DNA_ligaseB"/>
</dbReference>
<proteinExistence type="predicted"/>
<evidence type="ECO:0000256" key="4">
    <source>
        <dbReference type="ARBA" id="ARBA00022763"/>
    </source>
</evidence>
<comment type="cofactor">
    <cofactor evidence="1">
        <name>a divalent metal cation</name>
        <dbReference type="ChEBI" id="CHEBI:60240"/>
    </cofactor>
</comment>
<dbReference type="Gene3D" id="3.30.1490.70">
    <property type="match status" value="1"/>
</dbReference>
<dbReference type="EC" id="6.5.1.1" evidence="10"/>
<dbReference type="SUPFAM" id="SSF56091">
    <property type="entry name" value="DNA ligase/mRNA capping enzyme, catalytic domain"/>
    <property type="match status" value="1"/>
</dbReference>
<evidence type="ECO:0000256" key="1">
    <source>
        <dbReference type="ARBA" id="ARBA00001968"/>
    </source>
</evidence>
<comment type="caution">
    <text evidence="10">The sequence shown here is derived from an EMBL/GenBank/DDBJ whole genome shotgun (WGS) entry which is preliminary data.</text>
</comment>
<evidence type="ECO:0000313" key="11">
    <source>
        <dbReference type="Proteomes" id="UP001170717"/>
    </source>
</evidence>
<name>A0AAW7YYY6_9ALTE</name>
<evidence type="ECO:0000256" key="6">
    <source>
        <dbReference type="ARBA" id="ARBA00034003"/>
    </source>
</evidence>
<dbReference type="Pfam" id="PF01068">
    <property type="entry name" value="DNA_ligase_A_M"/>
    <property type="match status" value="1"/>
</dbReference>
<dbReference type="GO" id="GO:0006260">
    <property type="term" value="P:DNA replication"/>
    <property type="evidence" value="ECO:0007669"/>
    <property type="project" value="UniProtKB-KW"/>
</dbReference>
<evidence type="ECO:0000256" key="7">
    <source>
        <dbReference type="SAM" id="SignalP"/>
    </source>
</evidence>
<feature type="domain" description="ATP-dependent DNA ligase family profile" evidence="8">
    <location>
        <begin position="81"/>
        <end position="236"/>
    </location>
</feature>
<sequence>MNIKRFTLVLILATSLPPVSFAATVAHPVSNVTKLTLNAAKPISGVANVISNPVQRVPGQTSTPIQLAATYKASDNINIAEYFVSEKLDGVRARWTGTQLLTRNDNVIHAPAWFTQNWPNVALDGELWTQRSSFEAIASIVLSHTPDERWRAVKMMVFDMPISDVPFASRLSTMESLVRGADSNSLATIPQFTLSSQKLLEAKIDEVTAKGGEGLMLHHKAAFYQSGRSNQLLKAKRYSDAEAKVIGYVRGKGKFVGMMGSLIVETPEGIQFKIGTGFSMKQRQYPPPMHSWITFKYYGVTKKGIPRFASFRHIRPVKDLPNL</sequence>
<dbReference type="Pfam" id="PF14743">
    <property type="entry name" value="DNA_ligase_OB_2"/>
    <property type="match status" value="1"/>
</dbReference>
<dbReference type="GO" id="GO:0003910">
    <property type="term" value="F:DNA ligase (ATP) activity"/>
    <property type="evidence" value="ECO:0007669"/>
    <property type="project" value="UniProtKB-EC"/>
</dbReference>
<evidence type="ECO:0000313" key="10">
    <source>
        <dbReference type="EMBL" id="MDO6576429.1"/>
    </source>
</evidence>
<dbReference type="CDD" id="cd07896">
    <property type="entry name" value="Adenylation_kDNA_ligase_like"/>
    <property type="match status" value="1"/>
</dbReference>
<dbReference type="RefSeq" id="WP_062086020.1">
    <property type="nucleotide sequence ID" value="NZ_CP014322.1"/>
</dbReference>
<feature type="domain" description="DNA ligase OB-like" evidence="9">
    <location>
        <begin position="251"/>
        <end position="315"/>
    </location>
</feature>
<keyword evidence="4" id="KW-0227">DNA damage</keyword>
<dbReference type="GeneID" id="83256988"/>
<dbReference type="GO" id="GO:0006310">
    <property type="term" value="P:DNA recombination"/>
    <property type="evidence" value="ECO:0007669"/>
    <property type="project" value="InterPro"/>
</dbReference>
<evidence type="ECO:0000256" key="5">
    <source>
        <dbReference type="ARBA" id="ARBA00023204"/>
    </source>
</evidence>
<reference evidence="10" key="1">
    <citation type="submission" date="2023-07" db="EMBL/GenBank/DDBJ databases">
        <title>Genome content predicts the carbon catabolic preferences of heterotrophic bacteria.</title>
        <authorList>
            <person name="Gralka M."/>
        </authorList>
    </citation>
    <scope>NUCLEOTIDE SEQUENCE</scope>
    <source>
        <strain evidence="10">F2M12</strain>
    </source>
</reference>
<dbReference type="Gene3D" id="3.30.470.30">
    <property type="entry name" value="DNA ligase/mRNA capping enzyme"/>
    <property type="match status" value="1"/>
</dbReference>
<dbReference type="InterPro" id="IPR012310">
    <property type="entry name" value="DNA_ligase_ATP-dep_cent"/>
</dbReference>
<keyword evidence="3" id="KW-0235">DNA replication</keyword>
<dbReference type="AlphaFoldDB" id="A0AAW7YYY6"/>
<keyword evidence="7" id="KW-0732">Signal</keyword>
<organism evidence="10 11">
    <name type="scientific">Alteromonas stellipolaris</name>
    <dbReference type="NCBI Taxonomy" id="233316"/>
    <lineage>
        <taxon>Bacteria</taxon>
        <taxon>Pseudomonadati</taxon>
        <taxon>Pseudomonadota</taxon>
        <taxon>Gammaproteobacteria</taxon>
        <taxon>Alteromonadales</taxon>
        <taxon>Alteromonadaceae</taxon>
        <taxon>Alteromonas/Salinimonas group</taxon>
        <taxon>Alteromonas</taxon>
    </lineage>
</organism>
<gene>
    <name evidence="10" type="ORF">Q4527_03465</name>
</gene>
<feature type="signal peptide" evidence="7">
    <location>
        <begin position="1"/>
        <end position="22"/>
    </location>
</feature>